<dbReference type="Gene3D" id="2.60.260.20">
    <property type="entry name" value="Urease metallochaperone UreE, N-terminal domain"/>
    <property type="match status" value="2"/>
</dbReference>
<dbReference type="InterPro" id="IPR036869">
    <property type="entry name" value="J_dom_sf"/>
</dbReference>
<keyword evidence="4" id="KW-0963">Cytoplasm</keyword>
<name>A0A7T9DKB4_9ARCH</name>
<gene>
    <name evidence="16" type="primary">dnaJ</name>
    <name evidence="16" type="ORF">IPJ89_01285</name>
</gene>
<evidence type="ECO:0000259" key="14">
    <source>
        <dbReference type="PROSITE" id="PS50076"/>
    </source>
</evidence>
<dbReference type="GO" id="GO:0042026">
    <property type="term" value="P:protein refolding"/>
    <property type="evidence" value="ECO:0007669"/>
    <property type="project" value="TreeGrafter"/>
</dbReference>
<dbReference type="NCBIfam" id="TIGR02349">
    <property type="entry name" value="DnaJ_bact"/>
    <property type="match status" value="1"/>
</dbReference>
<evidence type="ECO:0000313" key="16">
    <source>
        <dbReference type="EMBL" id="QQR92861.1"/>
    </source>
</evidence>
<dbReference type="InterPro" id="IPR012724">
    <property type="entry name" value="DnaJ"/>
</dbReference>
<dbReference type="CDD" id="cd06257">
    <property type="entry name" value="DnaJ"/>
    <property type="match status" value="1"/>
</dbReference>
<dbReference type="SUPFAM" id="SSF46565">
    <property type="entry name" value="Chaperone J-domain"/>
    <property type="match status" value="1"/>
</dbReference>
<evidence type="ECO:0000256" key="6">
    <source>
        <dbReference type="ARBA" id="ARBA00022723"/>
    </source>
</evidence>
<dbReference type="GO" id="GO:0008270">
    <property type="term" value="F:zinc ion binding"/>
    <property type="evidence" value="ECO:0007669"/>
    <property type="project" value="UniProtKB-KW"/>
</dbReference>
<dbReference type="GO" id="GO:0005737">
    <property type="term" value="C:cytoplasm"/>
    <property type="evidence" value="ECO:0007669"/>
    <property type="project" value="UniProtKB-SubCell"/>
</dbReference>
<evidence type="ECO:0000256" key="12">
    <source>
        <dbReference type="PROSITE-ProRule" id="PRU00546"/>
    </source>
</evidence>
<dbReference type="Gene3D" id="1.10.287.110">
    <property type="entry name" value="DnaJ domain"/>
    <property type="match status" value="1"/>
</dbReference>
<comment type="subcellular location">
    <subcellularLocation>
        <location evidence="2">Cytoplasm</location>
    </subcellularLocation>
</comment>
<dbReference type="PROSITE" id="PS50076">
    <property type="entry name" value="DNAJ_2"/>
    <property type="match status" value="1"/>
</dbReference>
<dbReference type="CDD" id="cd10719">
    <property type="entry name" value="DnaJ_zf"/>
    <property type="match status" value="1"/>
</dbReference>
<dbReference type="SMART" id="SM00271">
    <property type="entry name" value="DnaJ"/>
    <property type="match status" value="1"/>
</dbReference>
<dbReference type="Gene3D" id="2.10.230.10">
    <property type="entry name" value="Heat shock protein DnaJ, cysteine-rich domain"/>
    <property type="match status" value="1"/>
</dbReference>
<keyword evidence="6 12" id="KW-0479">Metal-binding</keyword>
<dbReference type="Pfam" id="PF00226">
    <property type="entry name" value="DnaJ"/>
    <property type="match status" value="1"/>
</dbReference>
<feature type="zinc finger region" description="CR-type" evidence="12">
    <location>
        <begin position="149"/>
        <end position="231"/>
    </location>
</feature>
<comment type="cofactor">
    <cofactor evidence="1">
        <name>Zn(2+)</name>
        <dbReference type="ChEBI" id="CHEBI:29105"/>
    </cofactor>
</comment>
<dbReference type="FunFam" id="1.10.287.110:FF:000034">
    <property type="entry name" value="Chaperone protein DnaJ"/>
    <property type="match status" value="1"/>
</dbReference>
<evidence type="ECO:0000256" key="10">
    <source>
        <dbReference type="ARBA" id="ARBA00023016"/>
    </source>
</evidence>
<dbReference type="PRINTS" id="PR00625">
    <property type="entry name" value="JDOMAIN"/>
</dbReference>
<dbReference type="InterPro" id="IPR001623">
    <property type="entry name" value="DnaJ_domain"/>
</dbReference>
<keyword evidence="5" id="KW-0235">DNA replication</keyword>
<evidence type="ECO:0000256" key="4">
    <source>
        <dbReference type="ARBA" id="ARBA00022490"/>
    </source>
</evidence>
<reference evidence="16" key="1">
    <citation type="submission" date="2020-11" db="EMBL/GenBank/DDBJ databases">
        <title>Connecting structure to function with the recovery of over 1000 high-quality activated sludge metagenome-assembled genomes encoding full-length rRNA genes using long-read sequencing.</title>
        <authorList>
            <person name="Singleton C.M."/>
            <person name="Petriglieri F."/>
            <person name="Kristensen J.M."/>
            <person name="Kirkegaard R.H."/>
            <person name="Michaelsen T.Y."/>
            <person name="Andersen M.H."/>
            <person name="Karst S.M."/>
            <person name="Dueholm M.S."/>
            <person name="Nielsen P.H."/>
            <person name="Albertsen M."/>
        </authorList>
    </citation>
    <scope>NUCLEOTIDE SEQUENCE</scope>
    <source>
        <strain evidence="16">Fred_18-Q3-R57-64_BAT3C.431</strain>
    </source>
</reference>
<dbReference type="Pfam" id="PF00684">
    <property type="entry name" value="DnaJ_CXXCXGXG"/>
    <property type="match status" value="1"/>
</dbReference>
<dbReference type="InterPro" id="IPR018253">
    <property type="entry name" value="DnaJ_domain_CS"/>
</dbReference>
<dbReference type="PROSITE" id="PS00636">
    <property type="entry name" value="DNAJ_1"/>
    <property type="match status" value="1"/>
</dbReference>
<dbReference type="GO" id="GO:0051082">
    <property type="term" value="F:unfolded protein binding"/>
    <property type="evidence" value="ECO:0007669"/>
    <property type="project" value="InterPro"/>
</dbReference>
<feature type="compositionally biased region" description="Basic and acidic residues" evidence="13">
    <location>
        <begin position="370"/>
        <end position="380"/>
    </location>
</feature>
<evidence type="ECO:0000256" key="5">
    <source>
        <dbReference type="ARBA" id="ARBA00022705"/>
    </source>
</evidence>
<dbReference type="Pfam" id="PF01556">
    <property type="entry name" value="DnaJ_C"/>
    <property type="match status" value="1"/>
</dbReference>
<dbReference type="EMBL" id="CP064981">
    <property type="protein sequence ID" value="QQR92861.1"/>
    <property type="molecule type" value="Genomic_DNA"/>
</dbReference>
<organism evidence="16">
    <name type="scientific">Candidatus Iainarchaeum sp</name>
    <dbReference type="NCBI Taxonomy" id="3101447"/>
    <lineage>
        <taxon>Archaea</taxon>
        <taxon>Candidatus Iainarchaeota</taxon>
        <taxon>Candidatus Iainarchaeia</taxon>
        <taxon>Candidatus Iainarchaeales</taxon>
        <taxon>Candidatus Iainarchaeaceae</taxon>
        <taxon>Candidatus Iainarchaeum</taxon>
    </lineage>
</organism>
<dbReference type="PANTHER" id="PTHR43096">
    <property type="entry name" value="DNAJ HOMOLOG 1, MITOCHONDRIAL-RELATED"/>
    <property type="match status" value="1"/>
</dbReference>
<keyword evidence="7" id="KW-0677">Repeat</keyword>
<evidence type="ECO:0000256" key="11">
    <source>
        <dbReference type="ARBA" id="ARBA00023186"/>
    </source>
</evidence>
<dbReference type="InterPro" id="IPR036410">
    <property type="entry name" value="HSP_DnaJ_Cys-rich_dom_sf"/>
</dbReference>
<dbReference type="CDD" id="cd10747">
    <property type="entry name" value="DnaJ_C"/>
    <property type="match status" value="1"/>
</dbReference>
<dbReference type="GO" id="GO:0005524">
    <property type="term" value="F:ATP binding"/>
    <property type="evidence" value="ECO:0007669"/>
    <property type="project" value="InterPro"/>
</dbReference>
<dbReference type="Proteomes" id="UP000596004">
    <property type="component" value="Chromosome"/>
</dbReference>
<dbReference type="PROSITE" id="PS51188">
    <property type="entry name" value="ZF_CR"/>
    <property type="match status" value="1"/>
</dbReference>
<dbReference type="FunFam" id="2.60.260.20:FF:000004">
    <property type="entry name" value="Molecular chaperone DnaJ"/>
    <property type="match status" value="1"/>
</dbReference>
<keyword evidence="10" id="KW-0346">Stress response</keyword>
<evidence type="ECO:0000256" key="2">
    <source>
        <dbReference type="ARBA" id="ARBA00004496"/>
    </source>
</evidence>
<accession>A0A7T9DKB4</accession>
<evidence type="ECO:0000256" key="13">
    <source>
        <dbReference type="SAM" id="MobiDB-lite"/>
    </source>
</evidence>
<dbReference type="GO" id="GO:0006260">
    <property type="term" value="P:DNA replication"/>
    <property type="evidence" value="ECO:0007669"/>
    <property type="project" value="UniProtKB-KW"/>
</dbReference>
<evidence type="ECO:0000256" key="3">
    <source>
        <dbReference type="ARBA" id="ARBA00011738"/>
    </source>
</evidence>
<dbReference type="InterPro" id="IPR002939">
    <property type="entry name" value="DnaJ_C"/>
</dbReference>
<feature type="region of interest" description="Disordered" evidence="13">
    <location>
        <begin position="367"/>
        <end position="392"/>
    </location>
</feature>
<dbReference type="InterPro" id="IPR001305">
    <property type="entry name" value="HSP_DnaJ_Cys-rich_dom"/>
</dbReference>
<evidence type="ECO:0000256" key="8">
    <source>
        <dbReference type="ARBA" id="ARBA00022771"/>
    </source>
</evidence>
<dbReference type="HAMAP" id="MF_01152">
    <property type="entry name" value="DnaJ"/>
    <property type="match status" value="1"/>
</dbReference>
<dbReference type="AlphaFoldDB" id="A0A7T9DKB4"/>
<dbReference type="GO" id="GO:0009408">
    <property type="term" value="P:response to heat"/>
    <property type="evidence" value="ECO:0007669"/>
    <property type="project" value="InterPro"/>
</dbReference>
<comment type="subunit">
    <text evidence="3">Homodimer.</text>
</comment>
<feature type="domain" description="J" evidence="14">
    <location>
        <begin position="5"/>
        <end position="69"/>
    </location>
</feature>
<protein>
    <submittedName>
        <fullName evidence="16">Molecular chaperone DnaJ</fullName>
    </submittedName>
</protein>
<evidence type="ECO:0000256" key="9">
    <source>
        <dbReference type="ARBA" id="ARBA00022833"/>
    </source>
</evidence>
<dbReference type="SUPFAM" id="SSF49493">
    <property type="entry name" value="HSP40/DnaJ peptide-binding domain"/>
    <property type="match status" value="2"/>
</dbReference>
<proteinExistence type="inferred from homology"/>
<dbReference type="NCBIfam" id="NF008035">
    <property type="entry name" value="PRK10767.1"/>
    <property type="match status" value="1"/>
</dbReference>
<keyword evidence="8 12" id="KW-0863">Zinc-finger</keyword>
<feature type="compositionally biased region" description="Basic residues" evidence="13">
    <location>
        <begin position="381"/>
        <end position="392"/>
    </location>
</feature>
<evidence type="ECO:0000256" key="7">
    <source>
        <dbReference type="ARBA" id="ARBA00022737"/>
    </source>
</evidence>
<sequence length="392" mass="42482">MAEKDYYSILGVSKSASAEELKSAYKKMAKKWHPDINKAPEATEKFKEVNEAYSVLSDANKRAQYDQFGSESFKSGMGGAGGGFPGGMGGFDFSDMFNGGGMNGFPGMEDLLREAFGAQFGGGTRTRRGQQPQHLRYDVELSFEEAAFGTTKTISIPHLRACEHCDGSGAEKGSKKEKCPTCKGRGMETRTQRTPFGLFQTTATCSKCGGEGEIIKEPCKVCRGKGVQSKTSSIEIKIPAGIDTGNHLRVPHQGNYTPGGGPQGDLYVVIHVEPHELFKRDGADVYVEQGISFPLAAMGGEVDVPVLGGTVTMTIPAGTQNGKVFRLREKGIKRLNGDEFGDEFVRVRVDVPTHLSARQKELLEELQTEMDGKETHSEGKKPKKGKKGIFGF</sequence>
<evidence type="ECO:0000256" key="1">
    <source>
        <dbReference type="ARBA" id="ARBA00001947"/>
    </source>
</evidence>
<dbReference type="FunFam" id="2.10.230.10:FF:000002">
    <property type="entry name" value="Molecular chaperone DnaJ"/>
    <property type="match status" value="1"/>
</dbReference>
<dbReference type="PANTHER" id="PTHR43096:SF48">
    <property type="entry name" value="CHAPERONE PROTEIN DNAJ"/>
    <property type="match status" value="1"/>
</dbReference>
<evidence type="ECO:0000259" key="15">
    <source>
        <dbReference type="PROSITE" id="PS51188"/>
    </source>
</evidence>
<dbReference type="SUPFAM" id="SSF57938">
    <property type="entry name" value="DnaJ/Hsp40 cysteine-rich domain"/>
    <property type="match status" value="1"/>
</dbReference>
<dbReference type="InterPro" id="IPR008971">
    <property type="entry name" value="HSP40/DnaJ_pept-bd"/>
</dbReference>
<dbReference type="GO" id="GO:0031072">
    <property type="term" value="F:heat shock protein binding"/>
    <property type="evidence" value="ECO:0007669"/>
    <property type="project" value="InterPro"/>
</dbReference>
<feature type="domain" description="CR-type" evidence="15">
    <location>
        <begin position="149"/>
        <end position="231"/>
    </location>
</feature>
<keyword evidence="11" id="KW-0143">Chaperone</keyword>
<keyword evidence="9 12" id="KW-0862">Zinc</keyword>